<dbReference type="Proteomes" id="UP000554482">
    <property type="component" value="Unassembled WGS sequence"/>
</dbReference>
<organism evidence="2 3">
    <name type="scientific">Thalictrum thalictroides</name>
    <name type="common">Rue-anemone</name>
    <name type="synonym">Anemone thalictroides</name>
    <dbReference type="NCBI Taxonomy" id="46969"/>
    <lineage>
        <taxon>Eukaryota</taxon>
        <taxon>Viridiplantae</taxon>
        <taxon>Streptophyta</taxon>
        <taxon>Embryophyta</taxon>
        <taxon>Tracheophyta</taxon>
        <taxon>Spermatophyta</taxon>
        <taxon>Magnoliopsida</taxon>
        <taxon>Ranunculales</taxon>
        <taxon>Ranunculaceae</taxon>
        <taxon>Thalictroideae</taxon>
        <taxon>Thalictrum</taxon>
    </lineage>
</organism>
<accession>A0A7J6W3I5</accession>
<keyword evidence="3" id="KW-1185">Reference proteome</keyword>
<dbReference type="EMBL" id="JABWDY010022133">
    <property type="protein sequence ID" value="KAF5191934.1"/>
    <property type="molecule type" value="Genomic_DNA"/>
</dbReference>
<evidence type="ECO:0000256" key="1">
    <source>
        <dbReference type="SAM" id="MobiDB-lite"/>
    </source>
</evidence>
<evidence type="ECO:0000313" key="2">
    <source>
        <dbReference type="EMBL" id="KAF5191934.1"/>
    </source>
</evidence>
<protein>
    <submittedName>
        <fullName evidence="2">Uncharacterized protein</fullName>
    </submittedName>
</protein>
<feature type="region of interest" description="Disordered" evidence="1">
    <location>
        <begin position="27"/>
        <end position="71"/>
    </location>
</feature>
<reference evidence="2 3" key="1">
    <citation type="submission" date="2020-06" db="EMBL/GenBank/DDBJ databases">
        <title>Transcriptomic and genomic resources for Thalictrum thalictroides and T. hernandezii: Facilitating candidate gene discovery in an emerging model plant lineage.</title>
        <authorList>
            <person name="Arias T."/>
            <person name="Riano-Pachon D.M."/>
            <person name="Di Stilio V.S."/>
        </authorList>
    </citation>
    <scope>NUCLEOTIDE SEQUENCE [LARGE SCALE GENOMIC DNA]</scope>
    <source>
        <strain evidence="3">cv. WT478/WT964</strain>
        <tissue evidence="2">Leaves</tissue>
    </source>
</reference>
<proteinExistence type="predicted"/>
<comment type="caution">
    <text evidence="2">The sequence shown here is derived from an EMBL/GenBank/DDBJ whole genome shotgun (WGS) entry which is preliminary data.</text>
</comment>
<gene>
    <name evidence="2" type="ORF">FRX31_018478</name>
</gene>
<sequence length="71" mass="6978">MTKPWQGGQCHIVAGQGDLNGPFMEAAAITDSKGDQEGGTSGRPAAGQEGSSGKVSPATGHVVPGQLGSNT</sequence>
<name>A0A7J6W3I5_THATH</name>
<dbReference type="AlphaFoldDB" id="A0A7J6W3I5"/>
<evidence type="ECO:0000313" key="3">
    <source>
        <dbReference type="Proteomes" id="UP000554482"/>
    </source>
</evidence>